<feature type="transmembrane region" description="Helical" evidence="2">
    <location>
        <begin position="278"/>
        <end position="294"/>
    </location>
</feature>
<reference evidence="4" key="1">
    <citation type="journal article" date="2019" name="Int. J. Syst. Evol. Microbiol.">
        <title>The Global Catalogue of Microorganisms (GCM) 10K type strain sequencing project: providing services to taxonomists for standard genome sequencing and annotation.</title>
        <authorList>
            <consortium name="The Broad Institute Genomics Platform"/>
            <consortium name="The Broad Institute Genome Sequencing Center for Infectious Disease"/>
            <person name="Wu L."/>
            <person name="Ma J."/>
        </authorList>
    </citation>
    <scope>NUCLEOTIDE SEQUENCE [LARGE SCALE GENOMIC DNA]</scope>
    <source>
        <strain evidence="4">CGMCC 4.7248</strain>
    </source>
</reference>
<comment type="caution">
    <text evidence="3">The sequence shown here is derived from an EMBL/GenBank/DDBJ whole genome shotgun (WGS) entry which is preliminary data.</text>
</comment>
<keyword evidence="2" id="KW-0812">Transmembrane</keyword>
<evidence type="ECO:0000313" key="4">
    <source>
        <dbReference type="Proteomes" id="UP001596154"/>
    </source>
</evidence>
<feature type="transmembrane region" description="Helical" evidence="2">
    <location>
        <begin position="168"/>
        <end position="186"/>
    </location>
</feature>
<evidence type="ECO:0000256" key="1">
    <source>
        <dbReference type="SAM" id="MobiDB-lite"/>
    </source>
</evidence>
<evidence type="ECO:0000313" key="3">
    <source>
        <dbReference type="EMBL" id="MFC5636336.1"/>
    </source>
</evidence>
<accession>A0ABW0US36</accession>
<feature type="transmembrane region" description="Helical" evidence="2">
    <location>
        <begin position="245"/>
        <end position="266"/>
    </location>
</feature>
<gene>
    <name evidence="3" type="ORF">ACFPZJ_21535</name>
</gene>
<keyword evidence="2" id="KW-1133">Transmembrane helix</keyword>
<dbReference type="EMBL" id="JBHSNY010000007">
    <property type="protein sequence ID" value="MFC5636336.1"/>
    <property type="molecule type" value="Genomic_DNA"/>
</dbReference>
<dbReference type="PANTHER" id="PTHR23542:SF1">
    <property type="entry name" value="MAJOR FACILITATOR SUPERFAMILY (MFS) PROFILE DOMAIN-CONTAINING PROTEIN"/>
    <property type="match status" value="1"/>
</dbReference>
<feature type="transmembrane region" description="Helical" evidence="2">
    <location>
        <begin position="332"/>
        <end position="357"/>
    </location>
</feature>
<feature type="transmembrane region" description="Helical" evidence="2">
    <location>
        <begin position="42"/>
        <end position="65"/>
    </location>
</feature>
<feature type="region of interest" description="Disordered" evidence="1">
    <location>
        <begin position="388"/>
        <end position="427"/>
    </location>
</feature>
<organism evidence="3 4">
    <name type="scientific">Streptomyces bullii</name>
    <dbReference type="NCBI Taxonomy" id="349910"/>
    <lineage>
        <taxon>Bacteria</taxon>
        <taxon>Bacillati</taxon>
        <taxon>Actinomycetota</taxon>
        <taxon>Actinomycetes</taxon>
        <taxon>Kitasatosporales</taxon>
        <taxon>Streptomycetaceae</taxon>
        <taxon>Streptomyces</taxon>
    </lineage>
</organism>
<feature type="transmembrane region" description="Helical" evidence="2">
    <location>
        <begin position="300"/>
        <end position="320"/>
    </location>
</feature>
<dbReference type="PANTHER" id="PTHR23542">
    <property type="match status" value="1"/>
</dbReference>
<name>A0ABW0US36_9ACTN</name>
<evidence type="ECO:0000256" key="2">
    <source>
        <dbReference type="SAM" id="Phobius"/>
    </source>
</evidence>
<dbReference type="InterPro" id="IPR036259">
    <property type="entry name" value="MFS_trans_sf"/>
</dbReference>
<feature type="transmembrane region" description="Helical" evidence="2">
    <location>
        <begin position="141"/>
        <end position="162"/>
    </location>
</feature>
<dbReference type="Proteomes" id="UP001596154">
    <property type="component" value="Unassembled WGS sequence"/>
</dbReference>
<dbReference type="Gene3D" id="1.20.1250.20">
    <property type="entry name" value="MFS general substrate transporter like domains"/>
    <property type="match status" value="1"/>
</dbReference>
<feature type="transmembrane region" description="Helical" evidence="2">
    <location>
        <begin position="207"/>
        <end position="225"/>
    </location>
</feature>
<feature type="transmembrane region" description="Helical" evidence="2">
    <location>
        <begin position="77"/>
        <end position="94"/>
    </location>
</feature>
<feature type="transmembrane region" description="Helical" evidence="2">
    <location>
        <begin position="100"/>
        <end position="120"/>
    </location>
</feature>
<sequence length="427" mass="42329">MTYRDVVSPQVLAWSLTAVASRLPVAMAPLALVFLVRERPGGYSLGAILAAAYVVGEIVGAPLLGMRLRPDRARPQLAAGLAAGSAGFAGLGLWPDAHAALLAAFALLAGGAPAGVAGGLRTLLTTLVPERAVQQALSTESLLMSGVWAVSPAAVTGLALGVAPRVPLLLGAVLMAVSVAGLWFLPAGWASGGADGKSPAGPSRARALVGAWPVFVTGAASITLLGLAELVLPALLEQRGIEVGWAGPLLAGLAVGSGLGAFLYGLRAWPGRLGTRSAVLMCGMSACVVVAALSPTTAGIAAALVVGGMLQACVLVTRNLSLREAVPPEAVAAGYSVMYAAASAGYAATGSLAGLLLKVTAPSTAVLAGVGLALVLTAAGWWGEVRPAGSTARGDRPVGRFADAPKAVAPGPEGPPIRGGGDAERRL</sequence>
<feature type="transmembrane region" description="Helical" evidence="2">
    <location>
        <begin position="12"/>
        <end position="36"/>
    </location>
</feature>
<keyword evidence="2" id="KW-0472">Membrane</keyword>
<keyword evidence="4" id="KW-1185">Reference proteome</keyword>
<dbReference type="SUPFAM" id="SSF103473">
    <property type="entry name" value="MFS general substrate transporter"/>
    <property type="match status" value="1"/>
</dbReference>
<dbReference type="RefSeq" id="WP_381024036.1">
    <property type="nucleotide sequence ID" value="NZ_JBHSNY010000007.1"/>
</dbReference>
<protein>
    <submittedName>
        <fullName evidence="3">MFS transporter</fullName>
    </submittedName>
</protein>
<feature type="transmembrane region" description="Helical" evidence="2">
    <location>
        <begin position="363"/>
        <end position="383"/>
    </location>
</feature>
<proteinExistence type="predicted"/>